<dbReference type="Gene3D" id="3.40.50.12170">
    <property type="entry name" value="Uncharacterised protein PF07075, DUF1343"/>
    <property type="match status" value="1"/>
</dbReference>
<dbReference type="AlphaFoldDB" id="A0A850T034"/>
<protein>
    <submittedName>
        <fullName evidence="3">DUF1343 domain-containing protein</fullName>
    </submittedName>
</protein>
<dbReference type="PANTHER" id="PTHR42915:SF1">
    <property type="entry name" value="PEPTIDOGLYCAN BETA-N-ACETYLMURAMIDASE NAMZ"/>
    <property type="match status" value="1"/>
</dbReference>
<name>A0A850T034_9BACT</name>
<organism evidence="3 4">
    <name type="scientific">Desulfobacter latus</name>
    <dbReference type="NCBI Taxonomy" id="2292"/>
    <lineage>
        <taxon>Bacteria</taxon>
        <taxon>Pseudomonadati</taxon>
        <taxon>Thermodesulfobacteriota</taxon>
        <taxon>Desulfobacteria</taxon>
        <taxon>Desulfobacterales</taxon>
        <taxon>Desulfobacteraceae</taxon>
        <taxon>Desulfobacter</taxon>
    </lineage>
</organism>
<reference evidence="3 4" key="1">
    <citation type="submission" date="2020-06" db="EMBL/GenBank/DDBJ databases">
        <title>High-quality draft genome of sulfate reducer Desulfobacter latus type strain AcrS2 isolated from marine sediment.</title>
        <authorList>
            <person name="Hoppe M."/>
            <person name="Larsen C.K."/>
            <person name="Marshall I.P.G."/>
            <person name="Schramm A."/>
            <person name="Marietou A.G."/>
        </authorList>
    </citation>
    <scope>NUCLEOTIDE SEQUENCE [LARGE SCALE GENOMIC DNA]</scope>
    <source>
        <strain evidence="3 4">AcRS2</strain>
    </source>
</reference>
<dbReference type="GO" id="GO:0033922">
    <property type="term" value="F:peptidoglycan beta-N-acetylmuramidase activity"/>
    <property type="evidence" value="ECO:0007669"/>
    <property type="project" value="InterPro"/>
</dbReference>
<dbReference type="InterPro" id="IPR008302">
    <property type="entry name" value="NamZ"/>
</dbReference>
<dbReference type="Gene3D" id="3.90.1150.140">
    <property type="match status" value="1"/>
</dbReference>
<dbReference type="Pfam" id="PF20732">
    <property type="entry name" value="NamZ_C"/>
    <property type="match status" value="1"/>
</dbReference>
<proteinExistence type="predicted"/>
<evidence type="ECO:0000313" key="4">
    <source>
        <dbReference type="Proteomes" id="UP000553343"/>
    </source>
</evidence>
<dbReference type="PIRSF" id="PIRSF016719">
    <property type="entry name" value="UCP016719"/>
    <property type="match status" value="1"/>
</dbReference>
<sequence>MNKNLPRVKTGLDTLYDNLPGCLKGKRLGLLANPASVTHQFAHAKDVIAQLFPGQICALFSPQHGFFAEKQDNMIESGHFRDPDLNIPVFSLYSETRIPTADMFVPIDTLIIDIQDVGTRVYTFIYTISYCLETAAKLNKSVVILDRPNPVGGLQVEGNILEQDCTSFVGRYPIPMRHGMTVGEITAYINTTQKIGCDLTVIPMQGWSRDMYWQDTGLVWIPPSPNLPTPLSTMVYPGQVIFEGTNLSEGRGTTLPFEQFGAPFMDIYTLKQRIKNRLNDIVMRPVCFQPTSGKWQNQTCKGFQIHVINRDEYKPYLYSLILLQEIMRVHPDGFQFKAPPYEYEFERLPMDLILGSRKLRKNLEEMNDPLELEKAWQEPLQQFKQASQAFYIYGV</sequence>
<comment type="caution">
    <text evidence="3">The sequence shown here is derived from an EMBL/GenBank/DDBJ whole genome shotgun (WGS) entry which is preliminary data.</text>
</comment>
<evidence type="ECO:0000313" key="3">
    <source>
        <dbReference type="EMBL" id="NWH05710.1"/>
    </source>
</evidence>
<dbReference type="InterPro" id="IPR048502">
    <property type="entry name" value="NamZ_N"/>
</dbReference>
<evidence type="ECO:0000259" key="1">
    <source>
        <dbReference type="Pfam" id="PF07075"/>
    </source>
</evidence>
<accession>A0A850T034</accession>
<feature type="domain" description="Peptidoglycan beta-N-acetylmuramidase NamZ N-terminal" evidence="1">
    <location>
        <begin position="29"/>
        <end position="229"/>
    </location>
</feature>
<keyword evidence="4" id="KW-1185">Reference proteome</keyword>
<dbReference type="Proteomes" id="UP000553343">
    <property type="component" value="Unassembled WGS sequence"/>
</dbReference>
<evidence type="ECO:0000259" key="2">
    <source>
        <dbReference type="Pfam" id="PF20732"/>
    </source>
</evidence>
<dbReference type="Pfam" id="PF07075">
    <property type="entry name" value="NamZ_N"/>
    <property type="match status" value="1"/>
</dbReference>
<dbReference type="RefSeq" id="WP_178367168.1">
    <property type="nucleotide sequence ID" value="NZ_JACADJ010000043.1"/>
</dbReference>
<dbReference type="EMBL" id="JACADJ010000043">
    <property type="protein sequence ID" value="NWH05710.1"/>
    <property type="molecule type" value="Genomic_DNA"/>
</dbReference>
<dbReference type="PANTHER" id="PTHR42915">
    <property type="entry name" value="HYPOTHETICAL 460 KDA PROTEIN IN FEUA-SIGW INTERGENIC REGION [PRECURSOR]"/>
    <property type="match status" value="1"/>
</dbReference>
<gene>
    <name evidence="3" type="ORF">HXW94_12060</name>
</gene>
<dbReference type="InterPro" id="IPR048503">
    <property type="entry name" value="NamZ_C"/>
</dbReference>
<feature type="domain" description="Peptidoglycan beta-N-acetylmuramidase NamZ C-terminal" evidence="2">
    <location>
        <begin position="234"/>
        <end position="393"/>
    </location>
</feature>